<dbReference type="Pfam" id="PF13407">
    <property type="entry name" value="Peripla_BP_4"/>
    <property type="match status" value="1"/>
</dbReference>
<dbReference type="PANTHER" id="PTHR30036">
    <property type="entry name" value="D-XYLOSE-BINDING PERIPLASMIC PROTEIN"/>
    <property type="match status" value="1"/>
</dbReference>
<dbReference type="InterPro" id="IPR050555">
    <property type="entry name" value="Bact_Solute-Bind_Prot2"/>
</dbReference>
<dbReference type="RefSeq" id="WP_045984589.1">
    <property type="nucleotide sequence ID" value="NZ_CP063051.1"/>
</dbReference>
<dbReference type="InterPro" id="IPR025997">
    <property type="entry name" value="SBP_2_dom"/>
</dbReference>
<accession>A0A837GBI1</accession>
<reference evidence="4" key="1">
    <citation type="journal article" date="2015" name="BMC Genomics">
        <title>Genome mining reveals unlocked bioactive potential of marine Gram-negative bacteria.</title>
        <authorList>
            <person name="Machado H."/>
            <person name="Sonnenschein E.C."/>
            <person name="Melchiorsen J."/>
            <person name="Gram L."/>
        </authorList>
    </citation>
    <scope>NUCLEOTIDE SEQUENCE</scope>
    <source>
        <strain evidence="4">S2052</strain>
    </source>
</reference>
<dbReference type="SUPFAM" id="SSF53822">
    <property type="entry name" value="Periplasmic binding protein-like I"/>
    <property type="match status" value="1"/>
</dbReference>
<comment type="similarity">
    <text evidence="2">Belongs to the bacterial solute-binding protein 2 family.</text>
</comment>
<dbReference type="GO" id="GO:0055085">
    <property type="term" value="P:transmembrane transport"/>
    <property type="evidence" value="ECO:0007669"/>
    <property type="project" value="UniProtKB-ARBA"/>
</dbReference>
<dbReference type="InterPro" id="IPR028082">
    <property type="entry name" value="Peripla_BP_I"/>
</dbReference>
<comment type="subcellular location">
    <subcellularLocation>
        <location evidence="1">Periplasm</location>
    </subcellularLocation>
</comment>
<proteinExistence type="inferred from homology"/>
<evidence type="ECO:0000256" key="2">
    <source>
        <dbReference type="ARBA" id="ARBA00007639"/>
    </source>
</evidence>
<gene>
    <name evidence="4" type="ORF">TW71_00255</name>
</gene>
<name>A0A837GBI1_9VIBR</name>
<dbReference type="GO" id="GO:0030288">
    <property type="term" value="C:outer membrane-bounded periplasmic space"/>
    <property type="evidence" value="ECO:0007669"/>
    <property type="project" value="TreeGrafter"/>
</dbReference>
<dbReference type="PANTHER" id="PTHR30036:SF7">
    <property type="entry name" value="ABC TRANSPORTER PERIPLASMIC-BINDING PROTEIN YPHF"/>
    <property type="match status" value="1"/>
</dbReference>
<comment type="caution">
    <text evidence="4">The sequence shown here is derived from an EMBL/GenBank/DDBJ whole genome shotgun (WGS) entry which is preliminary data.</text>
</comment>
<evidence type="ECO:0000256" key="1">
    <source>
        <dbReference type="ARBA" id="ARBA00004418"/>
    </source>
</evidence>
<dbReference type="GO" id="GO:0030246">
    <property type="term" value="F:carbohydrate binding"/>
    <property type="evidence" value="ECO:0007669"/>
    <property type="project" value="TreeGrafter"/>
</dbReference>
<dbReference type="Gene3D" id="3.40.50.2300">
    <property type="match status" value="2"/>
</dbReference>
<evidence type="ECO:0000256" key="3">
    <source>
        <dbReference type="ARBA" id="ARBA00022181"/>
    </source>
</evidence>
<evidence type="ECO:0000313" key="4">
    <source>
        <dbReference type="EMBL" id="KJY77505.1"/>
    </source>
</evidence>
<dbReference type="EMBL" id="JXXR01000001">
    <property type="protein sequence ID" value="KJY77505.1"/>
    <property type="molecule type" value="Genomic_DNA"/>
</dbReference>
<dbReference type="AlphaFoldDB" id="A0A837GBI1"/>
<sequence>MISYIRNMTIFTLLLSFASLSESKLLRFAVVPKEENNPFFEASREGCMAAAKELKNVECVYRGPKSVDIRKQDKIISDLLGEGVDGIAIAVPQGKFMLEHSMQKVQELGIPVITYDADFSTETLARYPKLRAAYIGTNDFDLGKALGEQLKSQLPNGGTILIQSGRPDSPNLNLRVMGIRSALSGKEYELPPGKRLKGENGWTEFSKPLHNFGQFDRALEDLKNVLNSYQEREINAIVAVGGWTQFLEEYRDVVTPHKQAILDKDIVIITADTAQEQLVYLKDNLAHGNIGQNPYEMGKQAILTLYKLVNKQAVEEVMYIPMTYCTPDNYQSCTKN</sequence>
<organism evidence="4">
    <name type="scientific">Vibrio coralliilyticus</name>
    <dbReference type="NCBI Taxonomy" id="190893"/>
    <lineage>
        <taxon>Bacteria</taxon>
        <taxon>Pseudomonadati</taxon>
        <taxon>Pseudomonadota</taxon>
        <taxon>Gammaproteobacteria</taxon>
        <taxon>Vibrionales</taxon>
        <taxon>Vibrionaceae</taxon>
        <taxon>Vibrio</taxon>
    </lineage>
</organism>
<protein>
    <recommendedName>
        <fullName evidence="3">Autoinducer 2-binding periplasmic protein LuxP</fullName>
    </recommendedName>
</protein>